<protein>
    <recommendedName>
        <fullName evidence="2">Alpha/beta hydrolase fold-3 domain-containing protein</fullName>
    </recommendedName>
</protein>
<dbReference type="InterPro" id="IPR029058">
    <property type="entry name" value="AB_hydrolase_fold"/>
</dbReference>
<feature type="domain" description="Alpha/beta hydrolase fold-3" evidence="2">
    <location>
        <begin position="91"/>
        <end position="312"/>
    </location>
</feature>
<evidence type="ECO:0000313" key="3">
    <source>
        <dbReference type="EMBL" id="RFN49029.1"/>
    </source>
</evidence>
<dbReference type="STRING" id="2594813.A0A395MPL0"/>
<proteinExistence type="predicted"/>
<accession>A0A395MPL0</accession>
<dbReference type="Proteomes" id="UP000265631">
    <property type="component" value="Unassembled WGS sequence"/>
</dbReference>
<evidence type="ECO:0000256" key="1">
    <source>
        <dbReference type="ARBA" id="ARBA00022801"/>
    </source>
</evidence>
<dbReference type="AlphaFoldDB" id="A0A395MPL0"/>
<dbReference type="Gene3D" id="3.40.50.1820">
    <property type="entry name" value="alpha/beta hydrolase"/>
    <property type="match status" value="1"/>
</dbReference>
<gene>
    <name evidence="3" type="ORF">FIE12Z_6669</name>
</gene>
<keyword evidence="1" id="KW-0378">Hydrolase</keyword>
<evidence type="ECO:0000313" key="4">
    <source>
        <dbReference type="Proteomes" id="UP000265631"/>
    </source>
</evidence>
<comment type="caution">
    <text evidence="3">The sequence shown here is derived from an EMBL/GenBank/DDBJ whole genome shotgun (WGS) entry which is preliminary data.</text>
</comment>
<reference evidence="3 4" key="1">
    <citation type="journal article" date="2018" name="PLoS Pathog.">
        <title>Evolution of structural diversity of trichothecenes, a family of toxins produced by plant pathogenic and entomopathogenic fungi.</title>
        <authorList>
            <person name="Proctor R.H."/>
            <person name="McCormick S.P."/>
            <person name="Kim H.S."/>
            <person name="Cardoza R.E."/>
            <person name="Stanley A.M."/>
            <person name="Lindo L."/>
            <person name="Kelly A."/>
            <person name="Brown D.W."/>
            <person name="Lee T."/>
            <person name="Vaughan M.M."/>
            <person name="Alexander N.J."/>
            <person name="Busman M."/>
            <person name="Gutierrez S."/>
        </authorList>
    </citation>
    <scope>NUCLEOTIDE SEQUENCE [LARGE SCALE GENOMIC DNA]</scope>
    <source>
        <strain evidence="3 4">NRRL 13405</strain>
    </source>
</reference>
<keyword evidence="4" id="KW-1185">Reference proteome</keyword>
<dbReference type="PANTHER" id="PTHR48081:SF8">
    <property type="entry name" value="ALPHA_BETA HYDROLASE FOLD-3 DOMAIN-CONTAINING PROTEIN-RELATED"/>
    <property type="match status" value="1"/>
</dbReference>
<dbReference type="GO" id="GO:0016787">
    <property type="term" value="F:hydrolase activity"/>
    <property type="evidence" value="ECO:0007669"/>
    <property type="project" value="UniProtKB-KW"/>
</dbReference>
<dbReference type="InterPro" id="IPR050300">
    <property type="entry name" value="GDXG_lipolytic_enzyme"/>
</dbReference>
<organism evidence="3 4">
    <name type="scientific">Fusarium flagelliforme</name>
    <dbReference type="NCBI Taxonomy" id="2675880"/>
    <lineage>
        <taxon>Eukaryota</taxon>
        <taxon>Fungi</taxon>
        <taxon>Dikarya</taxon>
        <taxon>Ascomycota</taxon>
        <taxon>Pezizomycotina</taxon>
        <taxon>Sordariomycetes</taxon>
        <taxon>Hypocreomycetidae</taxon>
        <taxon>Hypocreales</taxon>
        <taxon>Nectriaceae</taxon>
        <taxon>Fusarium</taxon>
        <taxon>Fusarium incarnatum-equiseti species complex</taxon>
    </lineage>
</organism>
<sequence>MTLSKEERLRLADIDPELSEYLKTTPIPHLDTSNASKAIANLRWYMQSLHRPNPDSGVAERDIHYSNRHGHVLRAHVYEPVTRSGNPEPLVVYIHGGGWTIGSPEDAERSCRDIVRNLGVVCVAPSYRQGPEDPFPASINDIWDGIQWITGHAEAELHVSLTRGFIIGGSSAGGNMAAIVGHLARDEKLNPAITGVFLLAPMILPPEAKESLPGKYREMYVSRTQPECMDDPILTPALDKIFHESAAGDTSSPFFVPFIWPTDHHDLPKTYFQVCGMDILRDEDLIYEEVLREDNGIETRLDIYPGMPHIFWGNFSHLAQGKKAAIDLINGIRWLLESSN</sequence>
<evidence type="ECO:0000259" key="2">
    <source>
        <dbReference type="Pfam" id="PF07859"/>
    </source>
</evidence>
<dbReference type="Pfam" id="PF07859">
    <property type="entry name" value="Abhydrolase_3"/>
    <property type="match status" value="1"/>
</dbReference>
<dbReference type="PANTHER" id="PTHR48081">
    <property type="entry name" value="AB HYDROLASE SUPERFAMILY PROTEIN C4A8.06C"/>
    <property type="match status" value="1"/>
</dbReference>
<dbReference type="InterPro" id="IPR013094">
    <property type="entry name" value="AB_hydrolase_3"/>
</dbReference>
<name>A0A395MPL0_9HYPO</name>
<dbReference type="SUPFAM" id="SSF53474">
    <property type="entry name" value="alpha/beta-Hydrolases"/>
    <property type="match status" value="1"/>
</dbReference>
<dbReference type="EMBL" id="PXXK01000188">
    <property type="protein sequence ID" value="RFN49029.1"/>
    <property type="molecule type" value="Genomic_DNA"/>
</dbReference>